<sequence length="248" mass="26045">MSLLKTLPLRGLARAGSTRASLRSSSLRNAGRRGYASAKAAGEEAKQQIGSDMPWLVGSVVAAVVPTYFILANGKLDNPLSYPRPGSHHHGEEHGDDEHEDAEEPEEKDEGEDKAEAKEDGGDEEKSDEKEDAGDDKKEDKEDAGDDEKTEASEKKGKADTGKKDAALSTTATDEQVANGGGDQEYEIEDGSASRKIHKPDAKGGAKRRIESPNSIKQGAAESDAGDVRLANSAVAPSATATATAFAA</sequence>
<organism evidence="2 3">
    <name type="scientific">Carpinus fangiana</name>
    <dbReference type="NCBI Taxonomy" id="176857"/>
    <lineage>
        <taxon>Eukaryota</taxon>
        <taxon>Viridiplantae</taxon>
        <taxon>Streptophyta</taxon>
        <taxon>Embryophyta</taxon>
        <taxon>Tracheophyta</taxon>
        <taxon>Spermatophyta</taxon>
        <taxon>Magnoliopsida</taxon>
        <taxon>eudicotyledons</taxon>
        <taxon>Gunneridae</taxon>
        <taxon>Pentapetalae</taxon>
        <taxon>rosids</taxon>
        <taxon>fabids</taxon>
        <taxon>Fagales</taxon>
        <taxon>Betulaceae</taxon>
        <taxon>Carpinus</taxon>
    </lineage>
</organism>
<evidence type="ECO:0000313" key="2">
    <source>
        <dbReference type="EMBL" id="KAB8360755.1"/>
    </source>
</evidence>
<dbReference type="AlphaFoldDB" id="A0A5N6KY60"/>
<reference evidence="2 3" key="1">
    <citation type="submission" date="2019-06" db="EMBL/GenBank/DDBJ databases">
        <title>A chromosomal-level reference genome of Carpinus fangiana (Coryloideae, Betulaceae).</title>
        <authorList>
            <person name="Yang X."/>
            <person name="Wang Z."/>
            <person name="Zhang L."/>
            <person name="Hao G."/>
            <person name="Liu J."/>
            <person name="Yang Y."/>
        </authorList>
    </citation>
    <scope>NUCLEOTIDE SEQUENCE [LARGE SCALE GENOMIC DNA]</scope>
    <source>
        <strain evidence="2">Cfa_2016G</strain>
        <tissue evidence="2">Leaf</tissue>
    </source>
</reference>
<name>A0A5N6KY60_9ROSI</name>
<gene>
    <name evidence="2" type="ORF">FH972_024489</name>
</gene>
<feature type="region of interest" description="Disordered" evidence="1">
    <location>
        <begin position="81"/>
        <end position="225"/>
    </location>
</feature>
<dbReference type="Proteomes" id="UP000327013">
    <property type="component" value="Unassembled WGS sequence"/>
</dbReference>
<protein>
    <submittedName>
        <fullName evidence="2">Uncharacterized protein</fullName>
    </submittedName>
</protein>
<feature type="compositionally biased region" description="Basic and acidic residues" evidence="1">
    <location>
        <begin position="199"/>
        <end position="211"/>
    </location>
</feature>
<evidence type="ECO:0000313" key="3">
    <source>
        <dbReference type="Proteomes" id="UP000327013"/>
    </source>
</evidence>
<accession>A0A5N6KY60</accession>
<keyword evidence="3" id="KW-1185">Reference proteome</keyword>
<dbReference type="OrthoDB" id="4590707at2759"/>
<dbReference type="EMBL" id="VIBQ01000017">
    <property type="protein sequence ID" value="KAB8360755.1"/>
    <property type="molecule type" value="Genomic_DNA"/>
</dbReference>
<feature type="compositionally biased region" description="Acidic residues" evidence="1">
    <location>
        <begin position="98"/>
        <end position="113"/>
    </location>
</feature>
<comment type="caution">
    <text evidence="2">The sequence shown here is derived from an EMBL/GenBank/DDBJ whole genome shotgun (WGS) entry which is preliminary data.</text>
</comment>
<evidence type="ECO:0000256" key="1">
    <source>
        <dbReference type="SAM" id="MobiDB-lite"/>
    </source>
</evidence>
<feature type="compositionally biased region" description="Acidic residues" evidence="1">
    <location>
        <begin position="121"/>
        <end position="134"/>
    </location>
</feature>
<feature type="compositionally biased region" description="Basic and acidic residues" evidence="1">
    <location>
        <begin position="150"/>
        <end position="166"/>
    </location>
</feature>
<proteinExistence type="predicted"/>